<keyword evidence="1" id="KW-0812">Transmembrane</keyword>
<evidence type="ECO:0000313" key="3">
    <source>
        <dbReference type="Proteomes" id="UP000240996"/>
    </source>
</evidence>
<reference evidence="2 3" key="1">
    <citation type="submission" date="2018-04" db="EMBL/GenBank/DDBJ databases">
        <title>Genomic Encyclopedia of Type Strains, Phase III (KMG-III): the genomes of soil and plant-associated and newly described type strains.</title>
        <authorList>
            <person name="Whitman W."/>
        </authorList>
    </citation>
    <scope>NUCLEOTIDE SEQUENCE [LARGE SCALE GENOMIC DNA]</scope>
    <source>
        <strain evidence="2 3">NW12</strain>
    </source>
</reference>
<organism evidence="2 3">
    <name type="scientific">Sphingomonas aerolata</name>
    <dbReference type="NCBI Taxonomy" id="185951"/>
    <lineage>
        <taxon>Bacteria</taxon>
        <taxon>Pseudomonadati</taxon>
        <taxon>Pseudomonadota</taxon>
        <taxon>Alphaproteobacteria</taxon>
        <taxon>Sphingomonadales</taxon>
        <taxon>Sphingomonadaceae</taxon>
        <taxon>Sphingomonas</taxon>
    </lineage>
</organism>
<name>A0A2T4YRT7_9SPHN</name>
<dbReference type="Proteomes" id="UP000240996">
    <property type="component" value="Unassembled WGS sequence"/>
</dbReference>
<protein>
    <submittedName>
        <fullName evidence="2">Uncharacterized protein</fullName>
    </submittedName>
</protein>
<dbReference type="RefSeq" id="WP_146163678.1">
    <property type="nucleotide sequence ID" value="NZ_JAAOYQ010000004.1"/>
</dbReference>
<sequence length="92" mass="9791">MAAWHRSRRADLGLRAVGLLLCAMAYIAVWRLSALALSPHAAGALAFALAAIGFLGASAGSVMVLLGHHLFDSIVVSERWRPRVRATPATTR</sequence>
<dbReference type="AlphaFoldDB" id="A0A2T4YRT7"/>
<keyword evidence="1" id="KW-0472">Membrane</keyword>
<keyword evidence="3" id="KW-1185">Reference proteome</keyword>
<evidence type="ECO:0000313" key="2">
    <source>
        <dbReference type="EMBL" id="PTM46223.1"/>
    </source>
</evidence>
<dbReference type="EMBL" id="PZZN01000002">
    <property type="protein sequence ID" value="PTM46223.1"/>
    <property type="molecule type" value="Genomic_DNA"/>
</dbReference>
<keyword evidence="1" id="KW-1133">Transmembrane helix</keyword>
<feature type="transmembrane region" description="Helical" evidence="1">
    <location>
        <begin position="44"/>
        <end position="71"/>
    </location>
</feature>
<evidence type="ECO:0000256" key="1">
    <source>
        <dbReference type="SAM" id="Phobius"/>
    </source>
</evidence>
<accession>A0A2T4YRT7</accession>
<proteinExistence type="predicted"/>
<feature type="transmembrane region" description="Helical" evidence="1">
    <location>
        <begin position="12"/>
        <end position="32"/>
    </location>
</feature>
<gene>
    <name evidence="2" type="ORF">C8J24_2463</name>
</gene>
<comment type="caution">
    <text evidence="2">The sequence shown here is derived from an EMBL/GenBank/DDBJ whole genome shotgun (WGS) entry which is preliminary data.</text>
</comment>